<keyword evidence="2" id="KW-1185">Reference proteome</keyword>
<dbReference type="GeneID" id="117239152"/>
<evidence type="ECO:0000256" key="1">
    <source>
        <dbReference type="SAM" id="SignalP"/>
    </source>
</evidence>
<evidence type="ECO:0000313" key="3">
    <source>
        <dbReference type="RefSeq" id="XP_033360410.1"/>
    </source>
</evidence>
<gene>
    <name evidence="3" type="primary">LOC117239152</name>
</gene>
<dbReference type="Proteomes" id="UP000504631">
    <property type="component" value="Unplaced"/>
</dbReference>
<evidence type="ECO:0000313" key="2">
    <source>
        <dbReference type="Proteomes" id="UP000504631"/>
    </source>
</evidence>
<dbReference type="KEGG" id="bvk:117239152"/>
<proteinExistence type="predicted"/>
<dbReference type="AlphaFoldDB" id="A0A6J3L556"/>
<protein>
    <submittedName>
        <fullName evidence="3">BMP-binding endothelial regulator protein-like</fullName>
    </submittedName>
</protein>
<accession>A0A6J3L556</accession>
<reference evidence="3" key="1">
    <citation type="submission" date="2025-08" db="UniProtKB">
        <authorList>
            <consortium name="RefSeq"/>
        </authorList>
    </citation>
    <scope>IDENTIFICATION</scope>
    <source>
        <tissue evidence="3">Muscle</tissue>
    </source>
</reference>
<organism evidence="2 3">
    <name type="scientific">Bombus vosnesenskii</name>
    <dbReference type="NCBI Taxonomy" id="207650"/>
    <lineage>
        <taxon>Eukaryota</taxon>
        <taxon>Metazoa</taxon>
        <taxon>Ecdysozoa</taxon>
        <taxon>Arthropoda</taxon>
        <taxon>Hexapoda</taxon>
        <taxon>Insecta</taxon>
        <taxon>Pterygota</taxon>
        <taxon>Neoptera</taxon>
        <taxon>Endopterygota</taxon>
        <taxon>Hymenoptera</taxon>
        <taxon>Apocrita</taxon>
        <taxon>Aculeata</taxon>
        <taxon>Apoidea</taxon>
        <taxon>Anthophila</taxon>
        <taxon>Apidae</taxon>
        <taxon>Bombus</taxon>
        <taxon>Pyrobombus</taxon>
    </lineage>
</organism>
<keyword evidence="1" id="KW-0732">Signal</keyword>
<dbReference type="RefSeq" id="XP_033360410.1">
    <property type="nucleotide sequence ID" value="XM_033504519.1"/>
</dbReference>
<sequence>MAGRGNSRSAAQKCALLMFLVVSQVTGREVCDKTKCPGPLRYYEAIGCTPVYANSGDCCAESYNCSHLDNLSRDKCYANGNEYSLGEKLKPEDANPCDIGCTCRSYRDVADFICAAVDCAFITPKENCFLKHDRDKCCPDTTPTCYSKEDEIATCVVDGVTYREGQHFSSISNPDLSCICMPGYTGEDVEPFCKKPNRDYCSPLFRNAESIHEKCAPMFYADQNPQKDCSYAFRCQDTGDTVIHNHAKSADVSDEEHKICRFGNMTMHLGDELSQGTSYSSNCVKCVCEVPPIPTCRRLADNDCPSQFGDVSISAPNV</sequence>
<feature type="chain" id="PRO_5026965139" evidence="1">
    <location>
        <begin position="28"/>
        <end position="318"/>
    </location>
</feature>
<feature type="signal peptide" evidence="1">
    <location>
        <begin position="1"/>
        <end position="27"/>
    </location>
</feature>
<name>A0A6J3L556_9HYME</name>